<dbReference type="GO" id="GO:0006508">
    <property type="term" value="P:proteolysis"/>
    <property type="evidence" value="ECO:0007669"/>
    <property type="project" value="UniProtKB-KW"/>
</dbReference>
<keyword evidence="4 9" id="KW-0812">Transmembrane</keyword>
<feature type="active site" evidence="9">
    <location>
        <position position="141"/>
    </location>
</feature>
<keyword evidence="2 9" id="KW-1003">Cell membrane</keyword>
<evidence type="ECO:0000256" key="3">
    <source>
        <dbReference type="ARBA" id="ARBA00022670"/>
    </source>
</evidence>
<feature type="transmembrane region" description="Helical" evidence="9">
    <location>
        <begin position="133"/>
        <end position="153"/>
    </location>
</feature>
<dbReference type="EMBL" id="QFYQ01000001">
    <property type="protein sequence ID" value="RAK53228.1"/>
    <property type="molecule type" value="Genomic_DNA"/>
</dbReference>
<dbReference type="PRINTS" id="PR00781">
    <property type="entry name" value="LIPOSIGPTASE"/>
</dbReference>
<feature type="transmembrane region" description="Helical" evidence="9">
    <location>
        <begin position="69"/>
        <end position="89"/>
    </location>
</feature>
<dbReference type="RefSeq" id="WP_111526980.1">
    <property type="nucleotide sequence ID" value="NZ_JBHRSG010000001.1"/>
</dbReference>
<keyword evidence="8 9" id="KW-0472">Membrane</keyword>
<gene>
    <name evidence="9 12" type="primary">lspA</name>
    <name evidence="12" type="ORF">DJ017_01135</name>
</gene>
<keyword evidence="3 9" id="KW-0645">Protease</keyword>
<evidence type="ECO:0000313" key="13">
    <source>
        <dbReference type="Proteomes" id="UP000249254"/>
    </source>
</evidence>
<dbReference type="GO" id="GO:0005886">
    <property type="term" value="C:plasma membrane"/>
    <property type="evidence" value="ECO:0007669"/>
    <property type="project" value="UniProtKB-SubCell"/>
</dbReference>
<dbReference type="GO" id="GO:0004190">
    <property type="term" value="F:aspartic-type endopeptidase activity"/>
    <property type="evidence" value="ECO:0007669"/>
    <property type="project" value="UniProtKB-UniRule"/>
</dbReference>
<evidence type="ECO:0000256" key="4">
    <source>
        <dbReference type="ARBA" id="ARBA00022692"/>
    </source>
</evidence>
<sequence length="163" mass="17705">MINRVTRHGWAAYALAAVVIVLDQAVKYWVLTGLHLQDRPTVPVGGPLNLTLVMNPGVSFGFLRADQDLARWGLVAFSLVVAVLIIFWARRGHRTLQALGYGLIAGGAIGNAIDRARFGAVVDFIDVQRLGFFPWVFNIADSGITVGVICLLLDSLRREHAAG</sequence>
<keyword evidence="13" id="KW-1185">Reference proteome</keyword>
<feature type="transmembrane region" description="Helical" evidence="9">
    <location>
        <begin position="12"/>
        <end position="30"/>
    </location>
</feature>
<keyword evidence="5 9" id="KW-0064">Aspartyl protease</keyword>
<dbReference type="InterPro" id="IPR001872">
    <property type="entry name" value="Peptidase_A8"/>
</dbReference>
<accession>A0A328AK18</accession>
<keyword evidence="6 9" id="KW-0378">Hydrolase</keyword>
<reference evidence="13" key="1">
    <citation type="submission" date="2018-05" db="EMBL/GenBank/DDBJ databases">
        <authorList>
            <person name="Li X."/>
        </authorList>
    </citation>
    <scope>NUCLEOTIDE SEQUENCE [LARGE SCALE GENOMIC DNA]</scope>
    <source>
        <strain evidence="13">LX32</strain>
    </source>
</reference>
<comment type="caution">
    <text evidence="9">Lacks conserved residue(s) required for the propagation of feature annotation.</text>
</comment>
<evidence type="ECO:0000256" key="5">
    <source>
        <dbReference type="ARBA" id="ARBA00022750"/>
    </source>
</evidence>
<dbReference type="PROSITE" id="PS00855">
    <property type="entry name" value="SPASE_II"/>
    <property type="match status" value="1"/>
</dbReference>
<proteinExistence type="inferred from homology"/>
<evidence type="ECO:0000256" key="11">
    <source>
        <dbReference type="RuleBase" id="RU004181"/>
    </source>
</evidence>
<evidence type="ECO:0000313" key="12">
    <source>
        <dbReference type="EMBL" id="RAK53228.1"/>
    </source>
</evidence>
<comment type="pathway">
    <text evidence="9">Protein modification; lipoprotein biosynthesis (signal peptide cleavage).</text>
</comment>
<dbReference type="Pfam" id="PF01252">
    <property type="entry name" value="Peptidase_A8"/>
    <property type="match status" value="1"/>
</dbReference>
<comment type="catalytic activity">
    <reaction evidence="9 10">
        <text>Release of signal peptides from bacterial membrane prolipoproteins. Hydrolyzes -Xaa-Yaa-Zaa-|-(S,diacylglyceryl)Cys-, in which Xaa is hydrophobic (preferably Leu), and Yaa (Ala or Ser) and Zaa (Gly or Ala) have small, neutral side chains.</text>
        <dbReference type="EC" id="3.4.23.36"/>
    </reaction>
</comment>
<comment type="caution">
    <text evidence="12">The sequence shown here is derived from an EMBL/GenBank/DDBJ whole genome shotgun (WGS) entry which is preliminary data.</text>
</comment>
<dbReference type="AlphaFoldDB" id="A0A328AK18"/>
<dbReference type="PANTHER" id="PTHR33695:SF1">
    <property type="entry name" value="LIPOPROTEIN SIGNAL PEPTIDASE"/>
    <property type="match status" value="1"/>
</dbReference>
<comment type="subcellular location">
    <subcellularLocation>
        <location evidence="9">Cell membrane</location>
        <topology evidence="9">Multi-pass membrane protein</topology>
    </subcellularLocation>
</comment>
<evidence type="ECO:0000256" key="1">
    <source>
        <dbReference type="ARBA" id="ARBA00006139"/>
    </source>
</evidence>
<dbReference type="HAMAP" id="MF_00161">
    <property type="entry name" value="LspA"/>
    <property type="match status" value="1"/>
</dbReference>
<evidence type="ECO:0000256" key="8">
    <source>
        <dbReference type="ARBA" id="ARBA00023136"/>
    </source>
</evidence>
<organism evidence="12 13">
    <name type="scientific">Phenylobacterium soli</name>
    <dbReference type="NCBI Taxonomy" id="2170551"/>
    <lineage>
        <taxon>Bacteria</taxon>
        <taxon>Pseudomonadati</taxon>
        <taxon>Pseudomonadota</taxon>
        <taxon>Alphaproteobacteria</taxon>
        <taxon>Caulobacterales</taxon>
        <taxon>Caulobacteraceae</taxon>
        <taxon>Phenylobacterium</taxon>
    </lineage>
</organism>
<evidence type="ECO:0000256" key="2">
    <source>
        <dbReference type="ARBA" id="ARBA00022475"/>
    </source>
</evidence>
<dbReference type="EC" id="3.4.23.36" evidence="9"/>
<evidence type="ECO:0000256" key="9">
    <source>
        <dbReference type="HAMAP-Rule" id="MF_00161"/>
    </source>
</evidence>
<dbReference type="OrthoDB" id="9810259at2"/>
<dbReference type="PANTHER" id="PTHR33695">
    <property type="entry name" value="LIPOPROTEIN SIGNAL PEPTIDASE"/>
    <property type="match status" value="1"/>
</dbReference>
<dbReference type="NCBIfam" id="TIGR00077">
    <property type="entry name" value="lspA"/>
    <property type="match status" value="1"/>
</dbReference>
<comment type="similarity">
    <text evidence="1 9 11">Belongs to the peptidase A8 family.</text>
</comment>
<evidence type="ECO:0000256" key="6">
    <source>
        <dbReference type="ARBA" id="ARBA00022801"/>
    </source>
</evidence>
<evidence type="ECO:0000256" key="7">
    <source>
        <dbReference type="ARBA" id="ARBA00022989"/>
    </source>
</evidence>
<keyword evidence="7 9" id="KW-1133">Transmembrane helix</keyword>
<feature type="active site" evidence="9">
    <location>
        <position position="123"/>
    </location>
</feature>
<evidence type="ECO:0000256" key="10">
    <source>
        <dbReference type="RuleBase" id="RU000594"/>
    </source>
</evidence>
<comment type="function">
    <text evidence="9 10">This protein specifically catalyzes the removal of signal peptides from prolipoproteins.</text>
</comment>
<dbReference type="UniPathway" id="UPA00665"/>
<protein>
    <recommendedName>
        <fullName evidence="9">Lipoprotein signal peptidase</fullName>
        <ecNumber evidence="9">3.4.23.36</ecNumber>
    </recommendedName>
    <alternativeName>
        <fullName evidence="9">Prolipoprotein signal peptidase</fullName>
    </alternativeName>
    <alternativeName>
        <fullName evidence="9">Signal peptidase II</fullName>
        <shortName evidence="9">SPase II</shortName>
    </alternativeName>
</protein>
<dbReference type="Proteomes" id="UP000249254">
    <property type="component" value="Unassembled WGS sequence"/>
</dbReference>
<name>A0A328AK18_9CAUL</name>